<dbReference type="SUPFAM" id="SSF56524">
    <property type="entry name" value="Oxidoreductase molybdopterin-binding domain"/>
    <property type="match status" value="1"/>
</dbReference>
<evidence type="ECO:0000259" key="1">
    <source>
        <dbReference type="Pfam" id="PF00174"/>
    </source>
</evidence>
<dbReference type="Proteomes" id="UP000034832">
    <property type="component" value="Unassembled WGS sequence"/>
</dbReference>
<comment type="caution">
    <text evidence="2">The sequence shown here is derived from an EMBL/GenBank/DDBJ whole genome shotgun (WGS) entry which is preliminary data.</text>
</comment>
<evidence type="ECO:0000313" key="2">
    <source>
        <dbReference type="EMBL" id="TKT71149.1"/>
    </source>
</evidence>
<dbReference type="AlphaFoldDB" id="A0A4U6BLL8"/>
<dbReference type="PANTHER" id="PTHR43032">
    <property type="entry name" value="PROTEIN-METHIONINE-SULFOXIDE REDUCTASE"/>
    <property type="match status" value="1"/>
</dbReference>
<dbReference type="InterPro" id="IPR000572">
    <property type="entry name" value="OxRdtase_Mopterin-bd_dom"/>
</dbReference>
<evidence type="ECO:0000313" key="3">
    <source>
        <dbReference type="Proteomes" id="UP000034832"/>
    </source>
</evidence>
<reference evidence="2" key="1">
    <citation type="submission" date="2019-04" db="EMBL/GenBank/DDBJ databases">
        <title>Whole genome sequencing of cave bacteria.</title>
        <authorList>
            <person name="Gan H.M."/>
            <person name="Barton H."/>
            <person name="Savka M.A."/>
        </authorList>
    </citation>
    <scope>NUCLEOTIDE SEQUENCE [LARGE SCALE GENOMIC DNA]</scope>
    <source>
        <strain evidence="2">LC387</strain>
    </source>
</reference>
<dbReference type="EMBL" id="LBIA02000001">
    <property type="protein sequence ID" value="TKT71149.1"/>
    <property type="molecule type" value="Genomic_DNA"/>
</dbReference>
<name>A0A4U6BLL8_9BRAD</name>
<sequence>MGRIRRLFIPGVDKQLLVRDATKLMPELSRRRFIAGGASLGALTLLTGCDVTDSFSAESMLTQISKFNDAVQAAMFNPNTLAPTFPESAITRPFPFNGYYALEDAPDIDGKDWKLEVRGLVENKKSWTLDELYKLPQENQITRHICVEGWSAIGSWTGVRLSHFLQLVGADTKAKYVWFNCADVDGYNSPLDMPSALHPQTQMTFRFDNQILPRAYGYPMKIRVPTKLGFKNPKYVVSLEVTNDYKGGYWEDQGYNSFSGS</sequence>
<keyword evidence="3" id="KW-1185">Reference proteome</keyword>
<dbReference type="Gene3D" id="3.90.420.10">
    <property type="entry name" value="Oxidoreductase, molybdopterin-binding domain"/>
    <property type="match status" value="1"/>
</dbReference>
<dbReference type="PANTHER" id="PTHR43032:SF2">
    <property type="entry name" value="BLL0505 PROTEIN"/>
    <property type="match status" value="1"/>
</dbReference>
<dbReference type="RefSeq" id="WP_046828246.1">
    <property type="nucleotide sequence ID" value="NZ_LBIA02000001.1"/>
</dbReference>
<dbReference type="STRING" id="211460.YH63_12100"/>
<feature type="domain" description="Oxidoreductase molybdopterin-binding" evidence="1">
    <location>
        <begin position="105"/>
        <end position="250"/>
    </location>
</feature>
<protein>
    <submittedName>
        <fullName evidence="2">Molybdopterin-binding protein</fullName>
    </submittedName>
</protein>
<dbReference type="Pfam" id="PF00174">
    <property type="entry name" value="Oxidored_molyb"/>
    <property type="match status" value="1"/>
</dbReference>
<dbReference type="OrthoDB" id="9795587at2"/>
<organism evidence="2 3">
    <name type="scientific">Afipia massiliensis</name>
    <dbReference type="NCBI Taxonomy" id="211460"/>
    <lineage>
        <taxon>Bacteria</taxon>
        <taxon>Pseudomonadati</taxon>
        <taxon>Pseudomonadota</taxon>
        <taxon>Alphaproteobacteria</taxon>
        <taxon>Hyphomicrobiales</taxon>
        <taxon>Nitrobacteraceae</taxon>
        <taxon>Afipia</taxon>
    </lineage>
</organism>
<dbReference type="InterPro" id="IPR036374">
    <property type="entry name" value="OxRdtase_Mopterin-bd_sf"/>
</dbReference>
<proteinExistence type="predicted"/>
<accession>A0A4U6BLL8</accession>
<gene>
    <name evidence="2" type="ORF">YH63_006840</name>
</gene>